<accession>A0A0F9LJZ5</accession>
<sequence>MTTHTVTQADQKFNQLTARLKTAVSEYEEARALYTKVVIRWNAAKVKLDTASTELASGIAEFVDGKKESCK</sequence>
<protein>
    <submittedName>
        <fullName evidence="1">Uncharacterized protein</fullName>
    </submittedName>
</protein>
<evidence type="ECO:0000313" key="1">
    <source>
        <dbReference type="EMBL" id="KKM93713.1"/>
    </source>
</evidence>
<comment type="caution">
    <text evidence="1">The sequence shown here is derived from an EMBL/GenBank/DDBJ whole genome shotgun (WGS) entry which is preliminary data.</text>
</comment>
<gene>
    <name evidence="1" type="ORF">LCGC14_1205590</name>
</gene>
<reference evidence="1" key="1">
    <citation type="journal article" date="2015" name="Nature">
        <title>Complex archaea that bridge the gap between prokaryotes and eukaryotes.</title>
        <authorList>
            <person name="Spang A."/>
            <person name="Saw J.H."/>
            <person name="Jorgensen S.L."/>
            <person name="Zaremba-Niedzwiedzka K."/>
            <person name="Martijn J."/>
            <person name="Lind A.E."/>
            <person name="van Eijk R."/>
            <person name="Schleper C."/>
            <person name="Guy L."/>
            <person name="Ettema T.J."/>
        </authorList>
    </citation>
    <scope>NUCLEOTIDE SEQUENCE</scope>
</reference>
<dbReference type="EMBL" id="LAZR01006229">
    <property type="protein sequence ID" value="KKM93713.1"/>
    <property type="molecule type" value="Genomic_DNA"/>
</dbReference>
<name>A0A0F9LJZ5_9ZZZZ</name>
<proteinExistence type="predicted"/>
<dbReference type="AlphaFoldDB" id="A0A0F9LJZ5"/>
<organism evidence="1">
    <name type="scientific">marine sediment metagenome</name>
    <dbReference type="NCBI Taxonomy" id="412755"/>
    <lineage>
        <taxon>unclassified sequences</taxon>
        <taxon>metagenomes</taxon>
        <taxon>ecological metagenomes</taxon>
    </lineage>
</organism>